<feature type="compositionally biased region" description="Pro residues" evidence="4">
    <location>
        <begin position="1098"/>
        <end position="1125"/>
    </location>
</feature>
<feature type="region of interest" description="Disordered" evidence="4">
    <location>
        <begin position="1367"/>
        <end position="1408"/>
    </location>
</feature>
<protein>
    <submittedName>
        <fullName evidence="5">Uncharacterized protein</fullName>
    </submittedName>
</protein>
<dbReference type="Proteomes" id="UP000193411">
    <property type="component" value="Unassembled WGS sequence"/>
</dbReference>
<feature type="repeat" description="WD" evidence="3">
    <location>
        <begin position="763"/>
        <end position="795"/>
    </location>
</feature>
<dbReference type="SMART" id="SM00320">
    <property type="entry name" value="WD40"/>
    <property type="match status" value="5"/>
</dbReference>
<feature type="region of interest" description="Disordered" evidence="4">
    <location>
        <begin position="926"/>
        <end position="946"/>
    </location>
</feature>
<feature type="repeat" description="WD" evidence="3">
    <location>
        <begin position="449"/>
        <end position="481"/>
    </location>
</feature>
<feature type="region of interest" description="Disordered" evidence="4">
    <location>
        <begin position="1425"/>
        <end position="1446"/>
    </location>
</feature>
<dbReference type="SUPFAM" id="SSF50978">
    <property type="entry name" value="WD40 repeat-like"/>
    <property type="match status" value="1"/>
</dbReference>
<organism evidence="5 6">
    <name type="scientific">Catenaria anguillulae PL171</name>
    <dbReference type="NCBI Taxonomy" id="765915"/>
    <lineage>
        <taxon>Eukaryota</taxon>
        <taxon>Fungi</taxon>
        <taxon>Fungi incertae sedis</taxon>
        <taxon>Blastocladiomycota</taxon>
        <taxon>Blastocladiomycetes</taxon>
        <taxon>Blastocladiales</taxon>
        <taxon>Catenariaceae</taxon>
        <taxon>Catenaria</taxon>
    </lineage>
</organism>
<dbReference type="InterPro" id="IPR015943">
    <property type="entry name" value="WD40/YVTN_repeat-like_dom_sf"/>
</dbReference>
<dbReference type="EMBL" id="MCFL01000057">
    <property type="protein sequence ID" value="ORZ31610.1"/>
    <property type="molecule type" value="Genomic_DNA"/>
</dbReference>
<evidence type="ECO:0000256" key="3">
    <source>
        <dbReference type="PROSITE-ProRule" id="PRU00221"/>
    </source>
</evidence>
<dbReference type="Pfam" id="PF00400">
    <property type="entry name" value="WD40"/>
    <property type="match status" value="2"/>
</dbReference>
<dbReference type="PROSITE" id="PS50294">
    <property type="entry name" value="WD_REPEATS_REGION"/>
    <property type="match status" value="1"/>
</dbReference>
<feature type="repeat" description="WD" evidence="3">
    <location>
        <begin position="418"/>
        <end position="443"/>
    </location>
</feature>
<dbReference type="Gene3D" id="2.130.10.10">
    <property type="entry name" value="YVTN repeat-like/Quinoprotein amine dehydrogenase"/>
    <property type="match status" value="3"/>
</dbReference>
<dbReference type="STRING" id="765915.A0A1Y2HAJ3"/>
<accession>A0A1Y2HAJ3</accession>
<evidence type="ECO:0000313" key="5">
    <source>
        <dbReference type="EMBL" id="ORZ31610.1"/>
    </source>
</evidence>
<evidence type="ECO:0000313" key="6">
    <source>
        <dbReference type="Proteomes" id="UP000193411"/>
    </source>
</evidence>
<keyword evidence="2" id="KW-0677">Repeat</keyword>
<sequence>MSVSESQLFSASGDIVGFESTANLGSHNVLASQTATASQLSLAISSTNDLRTSSRGAEQPRPSDATQDQSTDALAPQLMAGAPEQKTGPVSKNWSKVRTALIPEKTINVFEIFAGKNKVKAPIAYVMTITQGIHFKYRIHPSKRPLVCGHVHERLVVGGTRGNVAHKAHSSTGPKKGGVHGSIGLKAKRNGGDTDSGSDDDSGSEINDSIEDLVRQATGSPSKGTQNRDFKTMNGSDPSGGGTPRHAKRNVAAALLDDRSNLFIQDITKNAPPFRFIARGPLAVELTQMVPIPEHGIYVGCSHDETIKTFNAKAEHIRNVLAWQPVLKVQWIAELELIAAIGVNVVSYWTLDTSIDRGEVKVQLDKSGEIQLDSSESRDDWISDLLYESGGPHVYIYSQSRSQLSRLDSPRTRPFTRLLFHPTLHYLLVGTSDGCIQVWNLNNTMVHEFEGHMRAITSLHLYDACIVMSGSRDGTIRLWNLITFQESFRVHVKEEVEAIGLTDRHNLWVHTPKGISIYSINILNQMWSHVNSTVHFLQLFKTSRVPARVLVGSNDGVWRLISPQSGKVLTTCIPVQHNMRTMDVSYSPQANRLFFLMESGDIWIASTTSNPGVMVSHWKLGTAAREDCCCICVYDGRLEESEILVTLLFGATSNGQIVVYTKYGAVGKRYQVHTSAVRRMITDAKSTLLASMGDDHTVRICQVCPTKKDMLMPKVTISLNSMPTCILNCECQILIGTEEGVVALYTFNLRTGDYRQVPQHPRNDDHTDAVMAVSCRKRWGLYVTLGADGIIKVWDSGNVLIREIQFESPPSGMCIANSWMDLLVSWDNRIDIIRHSDYLPPGYVQSISSAFHKSNPPEEPLPLEPNQELSRIVNKKWEPASRSTPWIDIVNLAAKEPERRGSEHPAMLPLDDTGLPLGDAYRRSTTVARQPSTSTSPPPMIPGLASRGYSRMAVRPNDSDSRRSMRKTVLHTLLSQDDSALMSAHQLMFQDNEMVLDRGDETFTNIQRYSSVTNVADTDLTMPAPKPHTPITPGGVLPNSHLLGTMDASQLESWTSQQKKAAVKWKRRVKNVSIDQQQKRSEQYKARLQRLLAMLPKPTTPEPPASPAPQPPSSTKPDTPKPPTPSKNVRLNSGRPPPPPPSIPLSDIPITSAIKEEEEDEPEDLPKLISKALEFHFLQEQQLFKVKQSTSGKVKRELLVDPTPDGLLPLLLSAFERSDALAKKEVAAFMNWLHDEYEFSHPRRILDLYLQYLYTAFFKPVNDLEKELIITLLQALNNFGTDDPEIWTCLLLYGSYGDDEVEKQARSIMSELGLDEPQFAQLTKRVEDLIFMAKRDSMPDGDVLTLTKKYTMAWVRRIPMTLLVPASEPSSAVPVDESGVKKKRKSGKKRRGMDVSNPMLSLGPTADIPAHNSMEDLAKFLKMGTFGPAQDPQTDSGGGTRDDSDTPIVSLLNDWISYQKERERLEELARQEALARLREKQERDRLIAERLRAEQEALEAKEAARRAREEERLRELARQTASPPRSARDSRFANAKYSTCHPSRESINYRFSLPPVEWTDADGIIGAHLKRLARSLPVELVNPKPFAKSSRVGLQDPVFRTFTAPVPPKMHSISLGARGSRLATPGSRGTDRSSESEPPVFPTLASTEDTGFSTRKRFLVLDRRTGSASLPSGEKSQARRQGSGHHRPHHHEHHG</sequence>
<gene>
    <name evidence="5" type="ORF">BCR44DRAFT_90171</name>
</gene>
<reference evidence="5 6" key="1">
    <citation type="submission" date="2016-07" db="EMBL/GenBank/DDBJ databases">
        <title>Pervasive Adenine N6-methylation of Active Genes in Fungi.</title>
        <authorList>
            <consortium name="DOE Joint Genome Institute"/>
            <person name="Mondo S.J."/>
            <person name="Dannebaum R.O."/>
            <person name="Kuo R.C."/>
            <person name="Labutti K."/>
            <person name="Haridas S."/>
            <person name="Kuo A."/>
            <person name="Salamov A."/>
            <person name="Ahrendt S.R."/>
            <person name="Lipzen A."/>
            <person name="Sullivan W."/>
            <person name="Andreopoulos W.B."/>
            <person name="Clum A."/>
            <person name="Lindquist E."/>
            <person name="Daum C."/>
            <person name="Ramamoorthy G.K."/>
            <person name="Gryganskyi A."/>
            <person name="Culley D."/>
            <person name="Magnuson J.K."/>
            <person name="James T.Y."/>
            <person name="O'Malley M.A."/>
            <person name="Stajich J.E."/>
            <person name="Spatafora J.W."/>
            <person name="Visel A."/>
            <person name="Grigoriev I.V."/>
        </authorList>
    </citation>
    <scope>NUCLEOTIDE SEQUENCE [LARGE SCALE GENOMIC DNA]</scope>
    <source>
        <strain evidence="5 6">PL171</strain>
    </source>
</reference>
<feature type="compositionally biased region" description="Acidic residues" evidence="4">
    <location>
        <begin position="196"/>
        <end position="211"/>
    </location>
</feature>
<name>A0A1Y2HAJ3_9FUNG</name>
<keyword evidence="6" id="KW-1185">Reference proteome</keyword>
<evidence type="ECO:0000256" key="2">
    <source>
        <dbReference type="ARBA" id="ARBA00022737"/>
    </source>
</evidence>
<dbReference type="InterPro" id="IPR036322">
    <property type="entry name" value="WD40_repeat_dom_sf"/>
</dbReference>
<dbReference type="OrthoDB" id="6262491at2759"/>
<evidence type="ECO:0000256" key="4">
    <source>
        <dbReference type="SAM" id="MobiDB-lite"/>
    </source>
</evidence>
<dbReference type="PANTHER" id="PTHR45532:SF1">
    <property type="entry name" value="WD REPEAT-CONTAINING PROTEIN 97"/>
    <property type="match status" value="1"/>
</dbReference>
<evidence type="ECO:0000256" key="1">
    <source>
        <dbReference type="ARBA" id="ARBA00022574"/>
    </source>
</evidence>
<feature type="compositionally biased region" description="Basic residues" evidence="4">
    <location>
        <begin position="1682"/>
        <end position="1695"/>
    </location>
</feature>
<dbReference type="PROSITE" id="PS00678">
    <property type="entry name" value="WD_REPEATS_1"/>
    <property type="match status" value="1"/>
</dbReference>
<dbReference type="InterPro" id="IPR019775">
    <property type="entry name" value="WD40_repeat_CS"/>
</dbReference>
<dbReference type="PROSITE" id="PS50082">
    <property type="entry name" value="WD_REPEATS_2"/>
    <property type="match status" value="3"/>
</dbReference>
<proteinExistence type="predicted"/>
<dbReference type="InterPro" id="IPR001680">
    <property type="entry name" value="WD40_rpt"/>
</dbReference>
<dbReference type="PANTHER" id="PTHR45532">
    <property type="entry name" value="WD REPEAT-CONTAINING PROTEIN 97"/>
    <property type="match status" value="1"/>
</dbReference>
<feature type="region of interest" description="Disordered" evidence="4">
    <location>
        <begin position="1604"/>
        <end position="1695"/>
    </location>
</feature>
<comment type="caution">
    <text evidence="5">The sequence shown here is derived from an EMBL/GenBank/DDBJ whole genome shotgun (WGS) entry which is preliminary data.</text>
</comment>
<feature type="region of interest" description="Disordered" evidence="4">
    <location>
        <begin position="1096"/>
        <end position="1147"/>
    </location>
</feature>
<feature type="region of interest" description="Disordered" evidence="4">
    <location>
        <begin position="164"/>
        <end position="246"/>
    </location>
</feature>
<keyword evidence="1 3" id="KW-0853">WD repeat</keyword>
<feature type="compositionally biased region" description="Basic residues" evidence="4">
    <location>
        <begin position="1381"/>
        <end position="1391"/>
    </location>
</feature>
<feature type="region of interest" description="Disordered" evidence="4">
    <location>
        <begin position="1510"/>
        <end position="1534"/>
    </location>
</feature>
<feature type="region of interest" description="Disordered" evidence="4">
    <location>
        <begin position="48"/>
        <end position="71"/>
    </location>
</feature>
<feature type="compositionally biased region" description="Polar residues" evidence="4">
    <location>
        <begin position="1644"/>
        <end position="1653"/>
    </location>
</feature>